<feature type="transmembrane region" description="Helical" evidence="1">
    <location>
        <begin position="284"/>
        <end position="308"/>
    </location>
</feature>
<keyword evidence="1" id="KW-0812">Transmembrane</keyword>
<feature type="transmembrane region" description="Helical" evidence="1">
    <location>
        <begin position="21"/>
        <end position="48"/>
    </location>
</feature>
<feature type="transmembrane region" description="Helical" evidence="1">
    <location>
        <begin position="452"/>
        <end position="480"/>
    </location>
</feature>
<feature type="transmembrane region" description="Helical" evidence="1">
    <location>
        <begin position="964"/>
        <end position="990"/>
    </location>
</feature>
<feature type="transmembrane region" description="Helical" evidence="1">
    <location>
        <begin position="329"/>
        <end position="354"/>
    </location>
</feature>
<reference evidence="2" key="2">
    <citation type="submission" date="2023-01" db="EMBL/GenBank/DDBJ databases">
        <authorList>
            <person name="Sun Q."/>
            <person name="Evtushenko L."/>
        </authorList>
    </citation>
    <scope>NUCLEOTIDE SEQUENCE</scope>
    <source>
        <strain evidence="2">VKM Ac-1401</strain>
    </source>
</reference>
<dbReference type="EMBL" id="BSEN01000001">
    <property type="protein sequence ID" value="GLJ74915.1"/>
    <property type="molecule type" value="Genomic_DNA"/>
</dbReference>
<feature type="transmembrane region" description="Helical" evidence="1">
    <location>
        <begin position="913"/>
        <end position="936"/>
    </location>
</feature>
<feature type="transmembrane region" description="Helical" evidence="1">
    <location>
        <begin position="414"/>
        <end position="432"/>
    </location>
</feature>
<evidence type="ECO:0008006" key="4">
    <source>
        <dbReference type="Google" id="ProtNLM"/>
    </source>
</evidence>
<dbReference type="Proteomes" id="UP001142372">
    <property type="component" value="Unassembled WGS sequence"/>
</dbReference>
<proteinExistence type="predicted"/>
<feature type="transmembrane region" description="Helical" evidence="1">
    <location>
        <begin position="1010"/>
        <end position="1031"/>
    </location>
</feature>
<sequence length="1049" mass="103813">MRDGGRTSDTMRPFWPVRSRAQAGVLAATALTVLVITFLAAVMVGLAVRSPTAAVRQSIEAGPAAAVSLALQASLSEDGDAQDSVVRATIAKSFAGTAVTVDRTAYVASAALTTSGRSVLALAGDDAVEARATLAAGSWPAAAGEVAVDRELAAALDLAPGSALTVAGADGPVTLRVTGVWRATHPDASAWLGITAGTGGTDGRVIVAPDILPTVSTSPAAQWVVTPDARRTTAAQLPALRTAFTHIADTLTEKPNAASSPFAGLGGAAATVADMQQSVGALSAVVPVPLAVLAVCSAIALILLAQLLARSRLTETRLLRARGATVEDLLRVGAVESAVVALAGAVLGAVAAQAVLLGQVGAPGGWPTGVLEVALPPLVVVIVAVAAALLITGLSARSATGAPGAVEAGRGRTAVSAGLAVLAVVAAGVTLWRFLSFGSPVAADGRVDPVGVIAPAAVLCAIAMLGLLLFGPAAAAVEAVAARGRGVGAVLPARQVGRGLALFAAPVALVVLTVGAATFSAGYVGTWSGFLHDSSRLVNGSDVRVALGVEGSTRGPGDATGAASLAKDPSVSAAAPALTTDADFGQGTITLVSVDARRLPELTRVGAYMFDAPTVARQLTAGAGLRGVALPRGASEVTAQAGVVVPATPGAPAATPPMLKLTFWVSDAAGELIPLPAATTMSTSTSVRDGAPGTFHAALPVGGPWTLVAVDTHLDTGAAATAAEVSIRSLATRTGGTSTPLAIPDAQQWQPATKAFGAPFSLEPLTGGTGGIGYRAALVPPGADNAVRLMPAGGGKVPAVFTQAAAAASSLTAGESVSVEGTWVDVDATVASVVAAVPGTNEQTAVLVDLRALDDQVLRTSPNAPRLGSVWLATDRPDAVAAAVQRAAGADAVVSTASGSFVARFMASAIASLWLGTAGCAALALVALGAAVAALLKRRRGEVIVLRAVGMSGRQQAASRRLEVIGVVAAAAVFGLAGGVAVFLLAGNALARLSVVTAPSTLAVQGQVDVVGLLAALAAVGVAIALVLWFYGSRVRRQVADTAYREETR</sequence>
<dbReference type="InterPro" id="IPR038766">
    <property type="entry name" value="Membrane_comp_ABC_pdt"/>
</dbReference>
<evidence type="ECO:0000256" key="1">
    <source>
        <dbReference type="SAM" id="Phobius"/>
    </source>
</evidence>
<dbReference type="PANTHER" id="PTHR30287">
    <property type="entry name" value="MEMBRANE COMPONENT OF PREDICTED ABC SUPERFAMILY METABOLITE UPTAKE TRANSPORTER"/>
    <property type="match status" value="1"/>
</dbReference>
<protein>
    <recommendedName>
        <fullName evidence="4">ABC3 transporter permease protein domain-containing protein</fullName>
    </recommendedName>
</protein>
<gene>
    <name evidence="2" type="ORF">GCM10017584_04880</name>
</gene>
<reference evidence="2" key="1">
    <citation type="journal article" date="2014" name="Int. J. Syst. Evol. Microbiol.">
        <title>Complete genome sequence of Corynebacterium casei LMG S-19264T (=DSM 44701T), isolated from a smear-ripened cheese.</title>
        <authorList>
            <consortium name="US DOE Joint Genome Institute (JGI-PGF)"/>
            <person name="Walter F."/>
            <person name="Albersmeier A."/>
            <person name="Kalinowski J."/>
            <person name="Ruckert C."/>
        </authorList>
    </citation>
    <scope>NUCLEOTIDE SEQUENCE</scope>
    <source>
        <strain evidence="2">VKM Ac-1401</strain>
    </source>
</reference>
<dbReference type="GO" id="GO:0005886">
    <property type="term" value="C:plasma membrane"/>
    <property type="evidence" value="ECO:0007669"/>
    <property type="project" value="TreeGrafter"/>
</dbReference>
<feature type="transmembrane region" description="Helical" evidence="1">
    <location>
        <begin position="500"/>
        <end position="524"/>
    </location>
</feature>
<organism evidence="2 3">
    <name type="scientific">Leifsonia poae</name>
    <dbReference type="NCBI Taxonomy" id="110933"/>
    <lineage>
        <taxon>Bacteria</taxon>
        <taxon>Bacillati</taxon>
        <taxon>Actinomycetota</taxon>
        <taxon>Actinomycetes</taxon>
        <taxon>Micrococcales</taxon>
        <taxon>Microbacteriaceae</taxon>
        <taxon>Leifsonia</taxon>
    </lineage>
</organism>
<dbReference type="RefSeq" id="WP_271175594.1">
    <property type="nucleotide sequence ID" value="NZ_BAAAJO010000001.1"/>
</dbReference>
<dbReference type="PANTHER" id="PTHR30287:SF2">
    <property type="entry name" value="BLL1001 PROTEIN"/>
    <property type="match status" value="1"/>
</dbReference>
<dbReference type="AlphaFoldDB" id="A0A9W6H6M1"/>
<keyword evidence="3" id="KW-1185">Reference proteome</keyword>
<keyword evidence="1" id="KW-1133">Transmembrane helix</keyword>
<accession>A0A9W6H6M1</accession>
<name>A0A9W6H6M1_9MICO</name>
<keyword evidence="1" id="KW-0472">Membrane</keyword>
<evidence type="ECO:0000313" key="3">
    <source>
        <dbReference type="Proteomes" id="UP001142372"/>
    </source>
</evidence>
<comment type="caution">
    <text evidence="2">The sequence shown here is derived from an EMBL/GenBank/DDBJ whole genome shotgun (WGS) entry which is preliminary data.</text>
</comment>
<evidence type="ECO:0000313" key="2">
    <source>
        <dbReference type="EMBL" id="GLJ74915.1"/>
    </source>
</evidence>
<feature type="transmembrane region" description="Helical" evidence="1">
    <location>
        <begin position="374"/>
        <end position="394"/>
    </location>
</feature>